<proteinExistence type="predicted"/>
<sequence>MASMKRFVAVLKKPFIYIYEMFGSVISYRVIENLGFP</sequence>
<accession>A0A6C0EXX3</accession>
<organism evidence="1">
    <name type="scientific">viral metagenome</name>
    <dbReference type="NCBI Taxonomy" id="1070528"/>
    <lineage>
        <taxon>unclassified sequences</taxon>
        <taxon>metagenomes</taxon>
        <taxon>organismal metagenomes</taxon>
    </lineage>
</organism>
<evidence type="ECO:0000313" key="1">
    <source>
        <dbReference type="EMBL" id="QHT33858.1"/>
    </source>
</evidence>
<dbReference type="AlphaFoldDB" id="A0A6C0EXX3"/>
<reference evidence="1" key="1">
    <citation type="journal article" date="2020" name="Nature">
        <title>Giant virus diversity and host interactions through global metagenomics.</title>
        <authorList>
            <person name="Schulz F."/>
            <person name="Roux S."/>
            <person name="Paez-Espino D."/>
            <person name="Jungbluth S."/>
            <person name="Walsh D.A."/>
            <person name="Denef V.J."/>
            <person name="McMahon K.D."/>
            <person name="Konstantinidis K.T."/>
            <person name="Eloe-Fadrosh E.A."/>
            <person name="Kyrpides N.C."/>
            <person name="Woyke T."/>
        </authorList>
    </citation>
    <scope>NUCLEOTIDE SEQUENCE</scope>
    <source>
        <strain evidence="1">GVMAG-M-3300009161-52</strain>
    </source>
</reference>
<protein>
    <submittedName>
        <fullName evidence="1">Uncharacterized protein</fullName>
    </submittedName>
</protein>
<dbReference type="EMBL" id="MN738979">
    <property type="protein sequence ID" value="QHT33858.1"/>
    <property type="molecule type" value="Genomic_DNA"/>
</dbReference>
<name>A0A6C0EXX3_9ZZZZ</name>